<reference evidence="2" key="1">
    <citation type="submission" date="2022-08" db="EMBL/GenBank/DDBJ databases">
        <authorList>
            <person name="Zhang D."/>
        </authorList>
    </citation>
    <scope>NUCLEOTIDE SEQUENCE</scope>
    <source>
        <strain evidence="2">XJ19-11</strain>
    </source>
</reference>
<dbReference type="Gene3D" id="3.40.960.10">
    <property type="entry name" value="VSR Endonuclease"/>
    <property type="match status" value="1"/>
</dbReference>
<organism evidence="2 3">
    <name type="scientific">Aquiflexum gelatinilyticum</name>
    <dbReference type="NCBI Taxonomy" id="2961943"/>
    <lineage>
        <taxon>Bacteria</taxon>
        <taxon>Pseudomonadati</taxon>
        <taxon>Bacteroidota</taxon>
        <taxon>Cytophagia</taxon>
        <taxon>Cytophagales</taxon>
        <taxon>Cyclobacteriaceae</taxon>
        <taxon>Aquiflexum</taxon>
    </lineage>
</organism>
<evidence type="ECO:0000313" key="2">
    <source>
        <dbReference type="EMBL" id="MCR9014855.1"/>
    </source>
</evidence>
<dbReference type="EMBL" id="JANSUY010000003">
    <property type="protein sequence ID" value="MCR9014855.1"/>
    <property type="molecule type" value="Genomic_DNA"/>
</dbReference>
<evidence type="ECO:0000313" key="3">
    <source>
        <dbReference type="Proteomes" id="UP001142175"/>
    </source>
</evidence>
<keyword evidence="2" id="KW-0255">Endonuclease</keyword>
<keyword evidence="3" id="KW-1185">Reference proteome</keyword>
<name>A0A9X2T1T3_9BACT</name>
<dbReference type="InterPro" id="IPR011335">
    <property type="entry name" value="Restrct_endonuc-II-like"/>
</dbReference>
<dbReference type="InterPro" id="IPR007569">
    <property type="entry name" value="DUF559"/>
</dbReference>
<comment type="caution">
    <text evidence="2">The sequence shown here is derived from an EMBL/GenBank/DDBJ whole genome shotgun (WGS) entry which is preliminary data.</text>
</comment>
<gene>
    <name evidence="2" type="ORF">NU887_07375</name>
</gene>
<dbReference type="InterPro" id="IPR047216">
    <property type="entry name" value="Endonuclease_DUF559_bact"/>
</dbReference>
<dbReference type="PANTHER" id="PTHR38590:SF1">
    <property type="entry name" value="BLL0828 PROTEIN"/>
    <property type="match status" value="1"/>
</dbReference>
<feature type="domain" description="DUF559" evidence="1">
    <location>
        <begin position="3"/>
        <end position="64"/>
    </location>
</feature>
<dbReference type="PANTHER" id="PTHR38590">
    <property type="entry name" value="BLL0828 PROTEIN"/>
    <property type="match status" value="1"/>
</dbReference>
<proteinExistence type="predicted"/>
<dbReference type="AlphaFoldDB" id="A0A9X2T1T3"/>
<evidence type="ECO:0000259" key="1">
    <source>
        <dbReference type="Pfam" id="PF04480"/>
    </source>
</evidence>
<keyword evidence="2" id="KW-0540">Nuclease</keyword>
<dbReference type="Pfam" id="PF04480">
    <property type="entry name" value="DUF559"/>
    <property type="match status" value="1"/>
</dbReference>
<dbReference type="RefSeq" id="WP_258422805.1">
    <property type="nucleotide sequence ID" value="NZ_JANSUY010000003.1"/>
</dbReference>
<sequence length="74" mass="8457">MLNCHELRLIIELDGGIHLNRDQAEYDLGRTLELNQLGIEVMRITNEELWADMDAVSFKILDKISRIKPHPSGG</sequence>
<dbReference type="SUPFAM" id="SSF52980">
    <property type="entry name" value="Restriction endonuclease-like"/>
    <property type="match status" value="1"/>
</dbReference>
<protein>
    <submittedName>
        <fullName evidence="2">Endonuclease domain-containing protein</fullName>
    </submittedName>
</protein>
<dbReference type="GO" id="GO:0004519">
    <property type="term" value="F:endonuclease activity"/>
    <property type="evidence" value="ECO:0007669"/>
    <property type="project" value="UniProtKB-KW"/>
</dbReference>
<keyword evidence="2" id="KW-0378">Hydrolase</keyword>
<dbReference type="Proteomes" id="UP001142175">
    <property type="component" value="Unassembled WGS sequence"/>
</dbReference>
<accession>A0A9X2T1T3</accession>